<evidence type="ECO:0000313" key="1">
    <source>
        <dbReference type="EMBL" id="RKT82058.1"/>
    </source>
</evidence>
<keyword evidence="4" id="KW-1185">Reference proteome</keyword>
<dbReference type="Proteomes" id="UP000270697">
    <property type="component" value="Unassembled WGS sequence"/>
</dbReference>
<proteinExistence type="predicted"/>
<evidence type="ECO:0000313" key="4">
    <source>
        <dbReference type="Proteomes" id="UP000270697"/>
    </source>
</evidence>
<gene>
    <name evidence="1" type="ORF">ATL45_0299</name>
    <name evidence="2" type="ORF">SAMN05421805_12197</name>
</gene>
<accession>A0A1I5J6J2</accession>
<organism evidence="2 3">
    <name type="scientific">Saccharopolyspora antimicrobica</name>
    <dbReference type="NCBI Taxonomy" id="455193"/>
    <lineage>
        <taxon>Bacteria</taxon>
        <taxon>Bacillati</taxon>
        <taxon>Actinomycetota</taxon>
        <taxon>Actinomycetes</taxon>
        <taxon>Pseudonocardiales</taxon>
        <taxon>Pseudonocardiaceae</taxon>
        <taxon>Saccharopolyspora</taxon>
    </lineage>
</organism>
<dbReference type="STRING" id="455193.SAMN05421805_12197"/>
<dbReference type="AlphaFoldDB" id="A0A1I5J6J2"/>
<dbReference type="EMBL" id="FOUP01000021">
    <property type="protein sequence ID" value="SFO68458.1"/>
    <property type="molecule type" value="Genomic_DNA"/>
</dbReference>
<evidence type="ECO:0000313" key="3">
    <source>
        <dbReference type="Proteomes" id="UP000199398"/>
    </source>
</evidence>
<dbReference type="EMBL" id="RBXX01000002">
    <property type="protein sequence ID" value="RKT82058.1"/>
    <property type="molecule type" value="Genomic_DNA"/>
</dbReference>
<name>A0A1I5J6J2_9PSEU</name>
<sequence>MTMELWDREMASARSQIGQLAPAQRYAVAVQAIDNTMTSFDPPVPDSQAGQLLRRCLGIARSAVGGNYIGQALPDGAEEEMTAIVSDGVESGVAPLVLAVANCFGIPESGMEAEHLYTVLNYCYAAVVDHEELEEGTLDEELNNQQCLSSIAMQKELIAG</sequence>
<dbReference type="Proteomes" id="UP000199398">
    <property type="component" value="Unassembled WGS sequence"/>
</dbReference>
<protein>
    <submittedName>
        <fullName evidence="2">Uncharacterized protein</fullName>
    </submittedName>
</protein>
<evidence type="ECO:0000313" key="2">
    <source>
        <dbReference type="EMBL" id="SFO68458.1"/>
    </source>
</evidence>
<reference evidence="1 4" key="2">
    <citation type="submission" date="2018-10" db="EMBL/GenBank/DDBJ databases">
        <title>Sequencing the genomes of 1000 actinobacteria strains.</title>
        <authorList>
            <person name="Klenk H.-P."/>
        </authorList>
    </citation>
    <scope>NUCLEOTIDE SEQUENCE [LARGE SCALE GENOMIC DNA]</scope>
    <source>
        <strain evidence="1 4">DSM 45119</strain>
    </source>
</reference>
<reference evidence="2 3" key="1">
    <citation type="submission" date="2016-10" db="EMBL/GenBank/DDBJ databases">
        <authorList>
            <person name="de Groot N.N."/>
        </authorList>
    </citation>
    <scope>NUCLEOTIDE SEQUENCE [LARGE SCALE GENOMIC DNA]</scope>
    <source>
        <strain evidence="2 3">CPCC 201259</strain>
    </source>
</reference>